<name>A0A238Z229_9ACTN</name>
<dbReference type="SMART" id="SM00304">
    <property type="entry name" value="HAMP"/>
    <property type="match status" value="1"/>
</dbReference>
<dbReference type="AlphaFoldDB" id="A0A238Z229"/>
<dbReference type="GO" id="GO:0005886">
    <property type="term" value="C:plasma membrane"/>
    <property type="evidence" value="ECO:0007669"/>
    <property type="project" value="UniProtKB-SubCell"/>
</dbReference>
<comment type="subcellular location">
    <subcellularLocation>
        <location evidence="2">Cell membrane</location>
    </subcellularLocation>
</comment>
<gene>
    <name evidence="14" type="ORF">SAMN06264365_105342</name>
</gene>
<dbReference type="InterPro" id="IPR036890">
    <property type="entry name" value="HATPase_C_sf"/>
</dbReference>
<evidence type="ECO:0000256" key="4">
    <source>
        <dbReference type="ARBA" id="ARBA00022553"/>
    </source>
</evidence>
<protein>
    <recommendedName>
        <fullName evidence="3">histidine kinase</fullName>
        <ecNumber evidence="3">2.7.13.3</ecNumber>
    </recommendedName>
</protein>
<feature type="domain" description="HAMP" evidence="13">
    <location>
        <begin position="175"/>
        <end position="226"/>
    </location>
</feature>
<dbReference type="Gene3D" id="6.10.340.10">
    <property type="match status" value="1"/>
</dbReference>
<accession>A0A238Z229</accession>
<evidence type="ECO:0000256" key="6">
    <source>
        <dbReference type="ARBA" id="ARBA00022692"/>
    </source>
</evidence>
<sequence>MRLRGSLRVRVVAVALILLTVGILVSDVLVLRELRRHLVDRVDRQVSALGQLMARLSPLMLSRTDPDKQGRLLGGLDLITEISVVYRDASGHVVGSSWTGSEPPVVIEGSAEPFEVDGWRMSVVPRVDGGVVVVGASLAAVDDILTRLLVFCVITEVVLVAVLGVAGWFGVPAALRPLRNIERTATAIAGGDLQQRIPVEGPPGSEVARLTEVLNDMLARIEQGFAARAASEARMRRFVADVGHELRTPLFGIAGSAELHLMRGESEPGEVDRTMRRIDVEARRLTGLVEDLLLLARLDEPAAGPVVTPTPMDLRTLAADARDRLSTLDPGRPVTLTGPDLTITASARPAAIEFGPPGAAPVLGDEARLQQVVVNLVGNVHAHTPPDASARIGVGTIGGRAILEIADGGPGIPAGEAERIFERFHRGETSRDRSGGGGSGLGLSIVRSLVSAHGGQVEVYNAPGGGAVFRMVLPAHADE</sequence>
<dbReference type="SMART" id="SM00387">
    <property type="entry name" value="HATPase_c"/>
    <property type="match status" value="1"/>
</dbReference>
<dbReference type="InterPro" id="IPR003660">
    <property type="entry name" value="HAMP_dom"/>
</dbReference>
<keyword evidence="4" id="KW-0597">Phosphoprotein</keyword>
<keyword evidence="7 14" id="KW-0418">Kinase</keyword>
<keyword evidence="5" id="KW-0808">Transferase</keyword>
<feature type="transmembrane region" description="Helical" evidence="11">
    <location>
        <begin position="12"/>
        <end position="31"/>
    </location>
</feature>
<dbReference type="EMBL" id="FZNR01000005">
    <property type="protein sequence ID" value="SNR77011.1"/>
    <property type="molecule type" value="Genomic_DNA"/>
</dbReference>
<keyword evidence="10 11" id="KW-0472">Membrane</keyword>
<dbReference type="Gene3D" id="1.10.287.130">
    <property type="match status" value="1"/>
</dbReference>
<evidence type="ECO:0000256" key="9">
    <source>
        <dbReference type="ARBA" id="ARBA00023012"/>
    </source>
</evidence>
<dbReference type="GO" id="GO:0000155">
    <property type="term" value="F:phosphorelay sensor kinase activity"/>
    <property type="evidence" value="ECO:0007669"/>
    <property type="project" value="InterPro"/>
</dbReference>
<dbReference type="PANTHER" id="PTHR45436">
    <property type="entry name" value="SENSOR HISTIDINE KINASE YKOH"/>
    <property type="match status" value="1"/>
</dbReference>
<organism evidence="14 15">
    <name type="scientific">Actinoplanes regularis</name>
    <dbReference type="NCBI Taxonomy" id="52697"/>
    <lineage>
        <taxon>Bacteria</taxon>
        <taxon>Bacillati</taxon>
        <taxon>Actinomycetota</taxon>
        <taxon>Actinomycetes</taxon>
        <taxon>Micromonosporales</taxon>
        <taxon>Micromonosporaceae</taxon>
        <taxon>Actinoplanes</taxon>
    </lineage>
</organism>
<evidence type="ECO:0000313" key="15">
    <source>
        <dbReference type="Proteomes" id="UP000198415"/>
    </source>
</evidence>
<dbReference type="CDD" id="cd06225">
    <property type="entry name" value="HAMP"/>
    <property type="match status" value="1"/>
</dbReference>
<evidence type="ECO:0000256" key="7">
    <source>
        <dbReference type="ARBA" id="ARBA00022777"/>
    </source>
</evidence>
<feature type="domain" description="Histidine kinase" evidence="12">
    <location>
        <begin position="241"/>
        <end position="477"/>
    </location>
</feature>
<dbReference type="CDD" id="cd00082">
    <property type="entry name" value="HisKA"/>
    <property type="match status" value="1"/>
</dbReference>
<evidence type="ECO:0000256" key="1">
    <source>
        <dbReference type="ARBA" id="ARBA00000085"/>
    </source>
</evidence>
<evidence type="ECO:0000256" key="5">
    <source>
        <dbReference type="ARBA" id="ARBA00022679"/>
    </source>
</evidence>
<keyword evidence="9" id="KW-0902">Two-component regulatory system</keyword>
<dbReference type="EC" id="2.7.13.3" evidence="3"/>
<evidence type="ECO:0000256" key="8">
    <source>
        <dbReference type="ARBA" id="ARBA00022989"/>
    </source>
</evidence>
<dbReference type="PRINTS" id="PR00344">
    <property type="entry name" value="BCTRLSENSOR"/>
</dbReference>
<dbReference type="InterPro" id="IPR003594">
    <property type="entry name" value="HATPase_dom"/>
</dbReference>
<dbReference type="OrthoDB" id="5242752at2"/>
<dbReference type="Proteomes" id="UP000198415">
    <property type="component" value="Unassembled WGS sequence"/>
</dbReference>
<dbReference type="Pfam" id="PF00512">
    <property type="entry name" value="HisKA"/>
    <property type="match status" value="1"/>
</dbReference>
<dbReference type="SMART" id="SM00388">
    <property type="entry name" value="HisKA"/>
    <property type="match status" value="1"/>
</dbReference>
<evidence type="ECO:0000256" key="3">
    <source>
        <dbReference type="ARBA" id="ARBA00012438"/>
    </source>
</evidence>
<dbReference type="RefSeq" id="WP_089294016.1">
    <property type="nucleotide sequence ID" value="NZ_BOMU01000035.1"/>
</dbReference>
<evidence type="ECO:0000256" key="2">
    <source>
        <dbReference type="ARBA" id="ARBA00004236"/>
    </source>
</evidence>
<dbReference type="FunFam" id="1.10.287.130:FF:000001">
    <property type="entry name" value="Two-component sensor histidine kinase"/>
    <property type="match status" value="1"/>
</dbReference>
<dbReference type="PROSITE" id="PS50885">
    <property type="entry name" value="HAMP"/>
    <property type="match status" value="1"/>
</dbReference>
<evidence type="ECO:0000313" key="14">
    <source>
        <dbReference type="EMBL" id="SNR77011.1"/>
    </source>
</evidence>
<dbReference type="InterPro" id="IPR003661">
    <property type="entry name" value="HisK_dim/P_dom"/>
</dbReference>
<dbReference type="InterPro" id="IPR004358">
    <property type="entry name" value="Sig_transdc_His_kin-like_C"/>
</dbReference>
<dbReference type="SUPFAM" id="SSF47384">
    <property type="entry name" value="Homodimeric domain of signal transducing histidine kinase"/>
    <property type="match status" value="1"/>
</dbReference>
<dbReference type="PROSITE" id="PS50109">
    <property type="entry name" value="HIS_KIN"/>
    <property type="match status" value="1"/>
</dbReference>
<comment type="catalytic activity">
    <reaction evidence="1">
        <text>ATP + protein L-histidine = ADP + protein N-phospho-L-histidine.</text>
        <dbReference type="EC" id="2.7.13.3"/>
    </reaction>
</comment>
<evidence type="ECO:0000259" key="13">
    <source>
        <dbReference type="PROSITE" id="PS50885"/>
    </source>
</evidence>
<dbReference type="SUPFAM" id="SSF55874">
    <property type="entry name" value="ATPase domain of HSP90 chaperone/DNA topoisomerase II/histidine kinase"/>
    <property type="match status" value="1"/>
</dbReference>
<dbReference type="PANTHER" id="PTHR45436:SF5">
    <property type="entry name" value="SENSOR HISTIDINE KINASE TRCS"/>
    <property type="match status" value="1"/>
</dbReference>
<evidence type="ECO:0000256" key="10">
    <source>
        <dbReference type="ARBA" id="ARBA00023136"/>
    </source>
</evidence>
<dbReference type="Pfam" id="PF02518">
    <property type="entry name" value="HATPase_c"/>
    <property type="match status" value="1"/>
</dbReference>
<dbReference type="InterPro" id="IPR050428">
    <property type="entry name" value="TCS_sensor_his_kinase"/>
</dbReference>
<feature type="transmembrane region" description="Helical" evidence="11">
    <location>
        <begin position="148"/>
        <end position="171"/>
    </location>
</feature>
<keyword evidence="6 11" id="KW-0812">Transmembrane</keyword>
<dbReference type="InterPro" id="IPR036097">
    <property type="entry name" value="HisK_dim/P_sf"/>
</dbReference>
<proteinExistence type="predicted"/>
<evidence type="ECO:0000256" key="11">
    <source>
        <dbReference type="SAM" id="Phobius"/>
    </source>
</evidence>
<dbReference type="CDD" id="cd00075">
    <property type="entry name" value="HATPase"/>
    <property type="match status" value="1"/>
</dbReference>
<dbReference type="InterPro" id="IPR005467">
    <property type="entry name" value="His_kinase_dom"/>
</dbReference>
<dbReference type="Gene3D" id="3.30.565.10">
    <property type="entry name" value="Histidine kinase-like ATPase, C-terminal domain"/>
    <property type="match status" value="1"/>
</dbReference>
<evidence type="ECO:0000259" key="12">
    <source>
        <dbReference type="PROSITE" id="PS50109"/>
    </source>
</evidence>
<dbReference type="SUPFAM" id="SSF158472">
    <property type="entry name" value="HAMP domain-like"/>
    <property type="match status" value="1"/>
</dbReference>
<dbReference type="Pfam" id="PF00672">
    <property type="entry name" value="HAMP"/>
    <property type="match status" value="1"/>
</dbReference>
<keyword evidence="15" id="KW-1185">Reference proteome</keyword>
<keyword evidence="8 11" id="KW-1133">Transmembrane helix</keyword>
<reference evidence="14 15" key="1">
    <citation type="submission" date="2017-06" db="EMBL/GenBank/DDBJ databases">
        <authorList>
            <person name="Kim H.J."/>
            <person name="Triplett B.A."/>
        </authorList>
    </citation>
    <scope>NUCLEOTIDE SEQUENCE [LARGE SCALE GENOMIC DNA]</scope>
    <source>
        <strain evidence="14 15">DSM 43151</strain>
    </source>
</reference>